<evidence type="ECO:0000313" key="1">
    <source>
        <dbReference type="EMBL" id="GMT23262.1"/>
    </source>
</evidence>
<evidence type="ECO:0000313" key="2">
    <source>
        <dbReference type="Proteomes" id="UP001432322"/>
    </source>
</evidence>
<proteinExistence type="predicted"/>
<feature type="non-terminal residue" evidence="1">
    <location>
        <position position="1"/>
    </location>
</feature>
<feature type="non-terminal residue" evidence="1">
    <location>
        <position position="81"/>
    </location>
</feature>
<keyword evidence="2" id="KW-1185">Reference proteome</keyword>
<protein>
    <submittedName>
        <fullName evidence="1">Uncharacterized protein</fullName>
    </submittedName>
</protein>
<gene>
    <name evidence="1" type="ORF">PFISCL1PPCAC_14559</name>
</gene>
<dbReference type="AlphaFoldDB" id="A0AAV5VZB4"/>
<comment type="caution">
    <text evidence="1">The sequence shown here is derived from an EMBL/GenBank/DDBJ whole genome shotgun (WGS) entry which is preliminary data.</text>
</comment>
<dbReference type="Proteomes" id="UP001432322">
    <property type="component" value="Unassembled WGS sequence"/>
</dbReference>
<organism evidence="1 2">
    <name type="scientific">Pristionchus fissidentatus</name>
    <dbReference type="NCBI Taxonomy" id="1538716"/>
    <lineage>
        <taxon>Eukaryota</taxon>
        <taxon>Metazoa</taxon>
        <taxon>Ecdysozoa</taxon>
        <taxon>Nematoda</taxon>
        <taxon>Chromadorea</taxon>
        <taxon>Rhabditida</taxon>
        <taxon>Rhabditina</taxon>
        <taxon>Diplogasteromorpha</taxon>
        <taxon>Diplogasteroidea</taxon>
        <taxon>Neodiplogasteridae</taxon>
        <taxon>Pristionchus</taxon>
    </lineage>
</organism>
<accession>A0AAV5VZB4</accession>
<sequence>IFSVVVESSRQFVLAESASGGTLNFHEGKVHRVVAEALHAGTIGDSSGRVDLIDAACFDCGTGARGTAESACLGALILHNW</sequence>
<dbReference type="EMBL" id="BTSY01000004">
    <property type="protein sequence ID" value="GMT23262.1"/>
    <property type="molecule type" value="Genomic_DNA"/>
</dbReference>
<reference evidence="1" key="1">
    <citation type="submission" date="2023-10" db="EMBL/GenBank/DDBJ databases">
        <title>Genome assembly of Pristionchus species.</title>
        <authorList>
            <person name="Yoshida K."/>
            <person name="Sommer R.J."/>
        </authorList>
    </citation>
    <scope>NUCLEOTIDE SEQUENCE</scope>
    <source>
        <strain evidence="1">RS5133</strain>
    </source>
</reference>
<name>A0AAV5VZB4_9BILA</name>